<protein>
    <recommendedName>
        <fullName evidence="2">10 kDa heat shock protein, mitochondrial</fullName>
    </recommendedName>
    <alternativeName>
        <fullName evidence="4">10 kDa chaperonin</fullName>
    </alternativeName>
    <alternativeName>
        <fullName evidence="5">Chaperonin 10</fullName>
    </alternativeName>
</protein>
<dbReference type="GO" id="GO:0051082">
    <property type="term" value="F:unfolded protein binding"/>
    <property type="evidence" value="ECO:0007669"/>
    <property type="project" value="TreeGrafter"/>
</dbReference>
<keyword evidence="3 6" id="KW-0143">Chaperone</keyword>
<evidence type="ECO:0000256" key="5">
    <source>
        <dbReference type="ARBA" id="ARBA00031971"/>
    </source>
</evidence>
<sequence length="105" mass="10975">MSGAVAGIAKKIVPLFDRVLVQRIAAETKSKGGILIPEKAQSKGLEATVVAIGPGVRTESGAHLPMAVAVGDRVLLPEFGGAKVEMEGAEFHLFREADIVAKINQ</sequence>
<dbReference type="PRINTS" id="PR00297">
    <property type="entry name" value="CHAPERONIN10"/>
</dbReference>
<dbReference type="FunFam" id="2.30.33.40:FF:000002">
    <property type="entry name" value="10 kDa chaperonin, mitochondrial"/>
    <property type="match status" value="1"/>
</dbReference>
<evidence type="ECO:0000313" key="7">
    <source>
        <dbReference type="EMBL" id="ALS05205.1"/>
    </source>
</evidence>
<proteinExistence type="evidence at transcript level"/>
<dbReference type="InterPro" id="IPR011032">
    <property type="entry name" value="GroES-like_sf"/>
</dbReference>
<dbReference type="PANTHER" id="PTHR10772:SF0">
    <property type="entry name" value="10 KDA HEAT SHOCK PROTEIN, MITOCHONDRIAL"/>
    <property type="match status" value="1"/>
</dbReference>
<keyword evidence="7" id="KW-0346">Stress response</keyword>
<evidence type="ECO:0000256" key="3">
    <source>
        <dbReference type="ARBA" id="ARBA00023186"/>
    </source>
</evidence>
<dbReference type="GO" id="GO:0051087">
    <property type="term" value="F:protein-folding chaperone binding"/>
    <property type="evidence" value="ECO:0007669"/>
    <property type="project" value="TreeGrafter"/>
</dbReference>
<dbReference type="PROSITE" id="PS00681">
    <property type="entry name" value="CHAPERONINS_CPN10"/>
    <property type="match status" value="1"/>
</dbReference>
<dbReference type="Pfam" id="PF00166">
    <property type="entry name" value="Cpn10"/>
    <property type="match status" value="1"/>
</dbReference>
<dbReference type="PANTHER" id="PTHR10772">
    <property type="entry name" value="10 KDA HEAT SHOCK PROTEIN"/>
    <property type="match status" value="1"/>
</dbReference>
<organism evidence="7">
    <name type="scientific">Tortanus dextrilobatus</name>
    <dbReference type="NCBI Taxonomy" id="207953"/>
    <lineage>
        <taxon>Eukaryota</taxon>
        <taxon>Metazoa</taxon>
        <taxon>Ecdysozoa</taxon>
        <taxon>Arthropoda</taxon>
        <taxon>Crustacea</taxon>
        <taxon>Multicrustacea</taxon>
        <taxon>Hexanauplia</taxon>
        <taxon>Copepoda</taxon>
        <taxon>Calanoida</taxon>
        <taxon>Tortanidae</taxon>
        <taxon>Tortanus</taxon>
    </lineage>
</organism>
<dbReference type="InterPro" id="IPR018369">
    <property type="entry name" value="Chaprnonin_Cpn10_CS"/>
</dbReference>
<dbReference type="GO" id="GO:0046872">
    <property type="term" value="F:metal ion binding"/>
    <property type="evidence" value="ECO:0007669"/>
    <property type="project" value="TreeGrafter"/>
</dbReference>
<dbReference type="Gene3D" id="2.30.33.40">
    <property type="entry name" value="GroES chaperonin"/>
    <property type="match status" value="1"/>
</dbReference>
<evidence type="ECO:0000256" key="4">
    <source>
        <dbReference type="ARBA" id="ARBA00029976"/>
    </source>
</evidence>
<comment type="similarity">
    <text evidence="1 6">Belongs to the GroES chaperonin family.</text>
</comment>
<dbReference type="GO" id="GO:0005524">
    <property type="term" value="F:ATP binding"/>
    <property type="evidence" value="ECO:0007669"/>
    <property type="project" value="InterPro"/>
</dbReference>
<dbReference type="AlphaFoldDB" id="A0A0U2V860"/>
<dbReference type="InterPro" id="IPR037124">
    <property type="entry name" value="Chaperonin_GroES_sf"/>
</dbReference>
<evidence type="ECO:0000256" key="1">
    <source>
        <dbReference type="ARBA" id="ARBA00006975"/>
    </source>
</evidence>
<dbReference type="EMBL" id="KT755371">
    <property type="protein sequence ID" value="ALS05205.1"/>
    <property type="molecule type" value="mRNA"/>
</dbReference>
<dbReference type="SMART" id="SM00883">
    <property type="entry name" value="Cpn10"/>
    <property type="match status" value="1"/>
</dbReference>
<dbReference type="CDD" id="cd00320">
    <property type="entry name" value="cpn10"/>
    <property type="match status" value="1"/>
</dbReference>
<accession>A0A0U2V860</accession>
<dbReference type="GO" id="GO:0005759">
    <property type="term" value="C:mitochondrial matrix"/>
    <property type="evidence" value="ECO:0007669"/>
    <property type="project" value="TreeGrafter"/>
</dbReference>
<name>A0A0U2V860_9MAXI</name>
<reference evidence="7" key="1">
    <citation type="journal article" date="2015" name="Sci. Rep.">
        <title>Spliced leader RNA trans-splicing discovered in copepods.</title>
        <authorList>
            <person name="Yang F."/>
            <person name="Xu D."/>
            <person name="Zhuang Y."/>
            <person name="Yi X."/>
            <person name="Huang Y."/>
            <person name="Chen H."/>
            <person name="Lin S."/>
            <person name="Campbell D.A."/>
            <person name="Sturm N.R."/>
            <person name="Liu G."/>
            <person name="Zhang H."/>
        </authorList>
    </citation>
    <scope>NUCLEOTIDE SEQUENCE</scope>
</reference>
<dbReference type="SUPFAM" id="SSF50129">
    <property type="entry name" value="GroES-like"/>
    <property type="match status" value="1"/>
</dbReference>
<dbReference type="HAMAP" id="MF_00580">
    <property type="entry name" value="CH10"/>
    <property type="match status" value="1"/>
</dbReference>
<dbReference type="InterPro" id="IPR020818">
    <property type="entry name" value="Chaperonin_GroES"/>
</dbReference>
<evidence type="ECO:0000256" key="6">
    <source>
        <dbReference type="RuleBase" id="RU003479"/>
    </source>
</evidence>
<dbReference type="GO" id="GO:0044183">
    <property type="term" value="F:protein folding chaperone"/>
    <property type="evidence" value="ECO:0007669"/>
    <property type="project" value="InterPro"/>
</dbReference>
<evidence type="ECO:0000256" key="2">
    <source>
        <dbReference type="ARBA" id="ARBA00018842"/>
    </source>
</evidence>